<sequence length="199" mass="22153">MCYSGQTTQTNHQDDDREANKYGAQEAEEVGGALSKNRGVTQRVDALECFTRPSHYEDEQEPWRPQRLNALGCFTRWYGIPTTTPCALSLKHSDRSTRLRSSRIVIPAAVVGFGFVRFVDKAATGAAVELNVIHRDYSGGGGGYQQGRGYGPDEAHLSYYDGRRHLFSTKPISPRRSLPLPVKACALMCAHMDQICHVY</sequence>
<accession>A0AAJ0D525</accession>
<dbReference type="Proteomes" id="UP001271007">
    <property type="component" value="Unassembled WGS sequence"/>
</dbReference>
<name>A0AAJ0D525_9PEZI</name>
<dbReference type="EMBL" id="JAWDJX010000137">
    <property type="protein sequence ID" value="KAK3045895.1"/>
    <property type="molecule type" value="Genomic_DNA"/>
</dbReference>
<evidence type="ECO:0000313" key="2">
    <source>
        <dbReference type="EMBL" id="KAK3045895.1"/>
    </source>
</evidence>
<feature type="compositionally biased region" description="Polar residues" evidence="1">
    <location>
        <begin position="1"/>
        <end position="11"/>
    </location>
</feature>
<organism evidence="2 3">
    <name type="scientific">Extremus antarcticus</name>
    <dbReference type="NCBI Taxonomy" id="702011"/>
    <lineage>
        <taxon>Eukaryota</taxon>
        <taxon>Fungi</taxon>
        <taxon>Dikarya</taxon>
        <taxon>Ascomycota</taxon>
        <taxon>Pezizomycotina</taxon>
        <taxon>Dothideomycetes</taxon>
        <taxon>Dothideomycetidae</taxon>
        <taxon>Mycosphaerellales</taxon>
        <taxon>Extremaceae</taxon>
        <taxon>Extremus</taxon>
    </lineage>
</organism>
<dbReference type="AlphaFoldDB" id="A0AAJ0D525"/>
<feature type="region of interest" description="Disordered" evidence="1">
    <location>
        <begin position="1"/>
        <end position="32"/>
    </location>
</feature>
<evidence type="ECO:0000256" key="1">
    <source>
        <dbReference type="SAM" id="MobiDB-lite"/>
    </source>
</evidence>
<protein>
    <submittedName>
        <fullName evidence="2">Uncharacterized protein</fullName>
    </submittedName>
</protein>
<comment type="caution">
    <text evidence="2">The sequence shown here is derived from an EMBL/GenBank/DDBJ whole genome shotgun (WGS) entry which is preliminary data.</text>
</comment>
<evidence type="ECO:0000313" key="3">
    <source>
        <dbReference type="Proteomes" id="UP001271007"/>
    </source>
</evidence>
<keyword evidence="3" id="KW-1185">Reference proteome</keyword>
<reference evidence="2" key="1">
    <citation type="submission" date="2023-04" db="EMBL/GenBank/DDBJ databases">
        <title>Black Yeasts Isolated from many extreme environments.</title>
        <authorList>
            <person name="Coleine C."/>
            <person name="Stajich J.E."/>
            <person name="Selbmann L."/>
        </authorList>
    </citation>
    <scope>NUCLEOTIDE SEQUENCE</scope>
    <source>
        <strain evidence="2">CCFEE 5312</strain>
    </source>
</reference>
<gene>
    <name evidence="2" type="ORF">LTR09_012573</name>
</gene>
<proteinExistence type="predicted"/>